<dbReference type="SMART" id="SM00530">
    <property type="entry name" value="HTH_XRE"/>
    <property type="match status" value="1"/>
</dbReference>
<dbReference type="Gene3D" id="1.10.260.40">
    <property type="entry name" value="lambda repressor-like DNA-binding domains"/>
    <property type="match status" value="1"/>
</dbReference>
<reference evidence="2 3" key="1">
    <citation type="journal article" date="2018" name="Front. Microbiol.">
        <title>Novel Insights Into Bacterial Dimethylsulfoniopropionate Catabolism in the East China Sea.</title>
        <authorList>
            <person name="Liu J."/>
            <person name="Liu J."/>
            <person name="Zhang S.H."/>
            <person name="Liang J."/>
            <person name="Lin H."/>
            <person name="Song D."/>
            <person name="Yang G.P."/>
            <person name="Todd J.D."/>
            <person name="Zhang X.H."/>
        </authorList>
    </citation>
    <scope>NUCLEOTIDE SEQUENCE [LARGE SCALE GENOMIC DNA]</scope>
    <source>
        <strain evidence="2 3">ZYFD042</strain>
    </source>
</reference>
<dbReference type="PANTHER" id="PTHR35010:SF2">
    <property type="entry name" value="BLL4672 PROTEIN"/>
    <property type="match status" value="1"/>
</dbReference>
<dbReference type="OrthoDB" id="3518652at2"/>
<dbReference type="SUPFAM" id="SSF47413">
    <property type="entry name" value="lambda repressor-like DNA-binding domains"/>
    <property type="match status" value="1"/>
</dbReference>
<evidence type="ECO:0000313" key="2">
    <source>
        <dbReference type="EMBL" id="RWR21574.1"/>
    </source>
</evidence>
<dbReference type="EMBL" id="RBZY01000009">
    <property type="protein sequence ID" value="RWR21574.1"/>
    <property type="molecule type" value="Genomic_DNA"/>
</dbReference>
<dbReference type="PROSITE" id="PS50943">
    <property type="entry name" value="HTH_CROC1"/>
    <property type="match status" value="1"/>
</dbReference>
<proteinExistence type="predicted"/>
<accession>A0A443JM59</accession>
<name>A0A443JM59_9MICO</name>
<dbReference type="GO" id="GO:0003677">
    <property type="term" value="F:DNA binding"/>
    <property type="evidence" value="ECO:0007669"/>
    <property type="project" value="InterPro"/>
</dbReference>
<organism evidence="2 3">
    <name type="scientific">Microbacterium enclense</name>
    <dbReference type="NCBI Taxonomy" id="993073"/>
    <lineage>
        <taxon>Bacteria</taxon>
        <taxon>Bacillati</taxon>
        <taxon>Actinomycetota</taxon>
        <taxon>Actinomycetes</taxon>
        <taxon>Micrococcales</taxon>
        <taxon>Microbacteriaceae</taxon>
        <taxon>Microbacterium</taxon>
    </lineage>
</organism>
<protein>
    <submittedName>
        <fullName evidence="2">Transcriptional regulator</fullName>
    </submittedName>
</protein>
<dbReference type="RefSeq" id="WP_128216841.1">
    <property type="nucleotide sequence ID" value="NZ_RBZY01000009.1"/>
</dbReference>
<evidence type="ECO:0000259" key="1">
    <source>
        <dbReference type="PROSITE" id="PS50943"/>
    </source>
</evidence>
<sequence>MDRSGMADFLRARREALRPGDVGLTEGPRRRTTGLRREEVAAAAAMSVDYYTRLEQQRGPQPSTTVLAALARALRLTSDERDYLFRLAGHAVPDRLGRADHVSPALQRVFARLGDTPALIISHVGETLAQNALGIALLGDHVGARGWARFEAWRWFVTPHVDREIYPADDRERQSRAIVAGLRAAYGVLGASSTAGELVSELLPRSEEFRTLWERQEVAQRFADHKVLVHRELGAIEVDCQVLFTEDRSQALLVLTPEPRSEAEEKIRLLGVLGVQRFSPE</sequence>
<dbReference type="InterPro" id="IPR010982">
    <property type="entry name" value="Lambda_DNA-bd_dom_sf"/>
</dbReference>
<dbReference type="Pfam" id="PF17765">
    <property type="entry name" value="MLTR_LBD"/>
    <property type="match status" value="1"/>
</dbReference>
<dbReference type="InterPro" id="IPR001387">
    <property type="entry name" value="Cro/C1-type_HTH"/>
</dbReference>
<evidence type="ECO:0000313" key="3">
    <source>
        <dbReference type="Proteomes" id="UP000285970"/>
    </source>
</evidence>
<comment type="caution">
    <text evidence="2">The sequence shown here is derived from an EMBL/GenBank/DDBJ whole genome shotgun (WGS) entry which is preliminary data.</text>
</comment>
<dbReference type="Pfam" id="PF13560">
    <property type="entry name" value="HTH_31"/>
    <property type="match status" value="1"/>
</dbReference>
<dbReference type="Proteomes" id="UP000285970">
    <property type="component" value="Unassembled WGS sequence"/>
</dbReference>
<dbReference type="Gene3D" id="3.30.450.180">
    <property type="match status" value="1"/>
</dbReference>
<dbReference type="InterPro" id="IPR041413">
    <property type="entry name" value="MLTR_LBD"/>
</dbReference>
<dbReference type="AlphaFoldDB" id="A0A443JM59"/>
<gene>
    <name evidence="2" type="ORF">D8Y23_03820</name>
</gene>
<dbReference type="PANTHER" id="PTHR35010">
    <property type="entry name" value="BLL4672 PROTEIN-RELATED"/>
    <property type="match status" value="1"/>
</dbReference>
<feature type="domain" description="HTH cro/C1-type" evidence="1">
    <location>
        <begin position="34"/>
        <end position="81"/>
    </location>
</feature>